<gene>
    <name evidence="1" type="ORF">MIT9_P0711</name>
</gene>
<protein>
    <submittedName>
        <fullName evidence="1">Uncharacterized protein</fullName>
    </submittedName>
</protein>
<sequence>MNSRLTQIGFSQRVRLEWLERTANLVLAGNDEASIYNALQELLEDKLSVGGNAKRGNREKVITILMKIWVRPPRDLHPLQREGLKLLSHLPREDHIAVHWGMAMAVYPFWGAVAAHVGRLLRLQGTASHAQVRRRIMEQYGQRPTVKDAVRRVLRSMVDWKVLRDAQTHDARRKGGTYVPGLSLAIAQVELIAWLAEAFLHAHPNGSVALRTVLDSTSLFPFRLSPISADHLVAVSGGLDVLRHGLDQDLIMLRTESLPAAKGGGS</sequence>
<evidence type="ECO:0000313" key="1">
    <source>
        <dbReference type="EMBL" id="BCX81133.1"/>
    </source>
</evidence>
<dbReference type="AlphaFoldDB" id="A0AAU9C0Q2"/>
<dbReference type="KEGG" id="mcau:MIT9_P0711"/>
<accession>A0AAU9C0Q2</accession>
<dbReference type="RefSeq" id="WP_317706070.1">
    <property type="nucleotide sequence ID" value="NZ_AP024714.1"/>
</dbReference>
<reference evidence="2" key="1">
    <citation type="journal article" date="2024" name="Int. J. Syst. Evol. Microbiol.">
        <title>Methylomarinovum tepidoasis sp. nov., a moderately thermophilic methanotroph of the family Methylothermaceae isolated from a deep-sea hydrothermal field.</title>
        <authorList>
            <person name="Hirayama H."/>
            <person name="Takaki Y."/>
            <person name="Abe M."/>
            <person name="Miyazaki M."/>
            <person name="Uematsu K."/>
            <person name="Matsui Y."/>
            <person name="Takai K."/>
        </authorList>
    </citation>
    <scope>NUCLEOTIDE SEQUENCE [LARGE SCALE GENOMIC DNA]</scope>
    <source>
        <strain evidence="2">IT-9</strain>
    </source>
</reference>
<evidence type="ECO:0000313" key="2">
    <source>
        <dbReference type="Proteomes" id="UP001321825"/>
    </source>
</evidence>
<keyword evidence="2" id="KW-1185">Reference proteome</keyword>
<organism evidence="1 2">
    <name type="scientific">Methylomarinovum caldicuralii</name>
    <dbReference type="NCBI Taxonomy" id="438856"/>
    <lineage>
        <taxon>Bacteria</taxon>
        <taxon>Pseudomonadati</taxon>
        <taxon>Pseudomonadota</taxon>
        <taxon>Gammaproteobacteria</taxon>
        <taxon>Methylococcales</taxon>
        <taxon>Methylothermaceae</taxon>
        <taxon>Methylomarinovum</taxon>
    </lineage>
</organism>
<dbReference type="Proteomes" id="UP001321825">
    <property type="component" value="Chromosome"/>
</dbReference>
<name>A0AAU9C0Q2_9GAMM</name>
<dbReference type="EMBL" id="AP024714">
    <property type="protein sequence ID" value="BCX81133.1"/>
    <property type="molecule type" value="Genomic_DNA"/>
</dbReference>
<proteinExistence type="predicted"/>